<accession>A0AAP0M2Q9</accession>
<proteinExistence type="predicted"/>
<reference evidence="1 2" key="1">
    <citation type="submission" date="2024-05" db="EMBL/GenBank/DDBJ databases">
        <title>Haplotype-resolved chromosome-level genome assembly of Huyou (Citrus changshanensis).</title>
        <authorList>
            <person name="Miao C."/>
            <person name="Chen W."/>
            <person name="Wu Y."/>
            <person name="Wang L."/>
            <person name="Zhao S."/>
            <person name="Grierson D."/>
            <person name="Xu C."/>
            <person name="Chen K."/>
        </authorList>
    </citation>
    <scope>NUCLEOTIDE SEQUENCE [LARGE SCALE GENOMIC DNA]</scope>
    <source>
        <strain evidence="1">01-14</strain>
        <tissue evidence="1">Leaf</tissue>
    </source>
</reference>
<dbReference type="EMBL" id="JBCGBO010000006">
    <property type="protein sequence ID" value="KAK9192514.1"/>
    <property type="molecule type" value="Genomic_DNA"/>
</dbReference>
<dbReference type="Proteomes" id="UP001428341">
    <property type="component" value="Unassembled WGS sequence"/>
</dbReference>
<sequence>MKFILLNLFEKNTFFRSIFFKLAHVCEIGAMLGTTKVDIATILVYSHCHHQAKKIKKNKKLN</sequence>
<organism evidence="1 2">
    <name type="scientific">Citrus x changshan-huyou</name>
    <dbReference type="NCBI Taxonomy" id="2935761"/>
    <lineage>
        <taxon>Eukaryota</taxon>
        <taxon>Viridiplantae</taxon>
        <taxon>Streptophyta</taxon>
        <taxon>Embryophyta</taxon>
        <taxon>Tracheophyta</taxon>
        <taxon>Spermatophyta</taxon>
        <taxon>Magnoliopsida</taxon>
        <taxon>eudicotyledons</taxon>
        <taxon>Gunneridae</taxon>
        <taxon>Pentapetalae</taxon>
        <taxon>rosids</taxon>
        <taxon>malvids</taxon>
        <taxon>Sapindales</taxon>
        <taxon>Rutaceae</taxon>
        <taxon>Aurantioideae</taxon>
        <taxon>Citrus</taxon>
    </lineage>
</organism>
<keyword evidence="2" id="KW-1185">Reference proteome</keyword>
<evidence type="ECO:0000313" key="1">
    <source>
        <dbReference type="EMBL" id="KAK9192514.1"/>
    </source>
</evidence>
<gene>
    <name evidence="1" type="ORF">WN944_003207</name>
</gene>
<name>A0AAP0M2Q9_9ROSI</name>
<protein>
    <submittedName>
        <fullName evidence="1">Uncharacterized protein</fullName>
    </submittedName>
</protein>
<comment type="caution">
    <text evidence="1">The sequence shown here is derived from an EMBL/GenBank/DDBJ whole genome shotgun (WGS) entry which is preliminary data.</text>
</comment>
<dbReference type="AlphaFoldDB" id="A0AAP0M2Q9"/>
<evidence type="ECO:0000313" key="2">
    <source>
        <dbReference type="Proteomes" id="UP001428341"/>
    </source>
</evidence>